<evidence type="ECO:0000256" key="7">
    <source>
        <dbReference type="HAMAP-Rule" id="MF_01569"/>
    </source>
</evidence>
<dbReference type="Pfam" id="PF03129">
    <property type="entry name" value="HGTP_anticodon"/>
    <property type="match status" value="1"/>
</dbReference>
<evidence type="ECO:0000256" key="6">
    <source>
        <dbReference type="ARBA" id="ARBA00023146"/>
    </source>
</evidence>
<dbReference type="InterPro" id="IPR045864">
    <property type="entry name" value="aa-tRNA-synth_II/BPL/LPL"/>
</dbReference>
<keyword evidence="4 7" id="KW-0067">ATP-binding</keyword>
<dbReference type="CDD" id="cd00861">
    <property type="entry name" value="ProRS_anticodon_short"/>
    <property type="match status" value="1"/>
</dbReference>
<proteinExistence type="inferred from homology"/>
<organism evidence="9 10">
    <name type="scientific">Geothrix oryzae</name>
    <dbReference type="NCBI Taxonomy" id="2927975"/>
    <lineage>
        <taxon>Bacteria</taxon>
        <taxon>Pseudomonadati</taxon>
        <taxon>Acidobacteriota</taxon>
        <taxon>Holophagae</taxon>
        <taxon>Holophagales</taxon>
        <taxon>Holophagaceae</taxon>
        <taxon>Geothrix</taxon>
    </lineage>
</organism>
<dbReference type="Pfam" id="PF00587">
    <property type="entry name" value="tRNA-synt_2b"/>
    <property type="match status" value="1"/>
</dbReference>
<gene>
    <name evidence="7 9" type="primary">proS</name>
    <name evidence="9" type="ORF">GETHOR_17310</name>
</gene>
<dbReference type="Gene3D" id="3.90.960.10">
    <property type="entry name" value="YbaK/aminoacyl-tRNA synthetase-associated domain"/>
    <property type="match status" value="1"/>
</dbReference>
<evidence type="ECO:0000256" key="4">
    <source>
        <dbReference type="ARBA" id="ARBA00022840"/>
    </source>
</evidence>
<protein>
    <recommendedName>
        <fullName evidence="7">Proline--tRNA ligase</fullName>
        <ecNumber evidence="7">6.1.1.15</ecNumber>
    </recommendedName>
    <alternativeName>
        <fullName evidence="7">Prolyl-tRNA synthetase</fullName>
        <shortName evidence="7">ProRS</shortName>
    </alternativeName>
</protein>
<dbReference type="Proteomes" id="UP001242010">
    <property type="component" value="Chromosome"/>
</dbReference>
<comment type="subunit">
    <text evidence="7">Homodimer.</text>
</comment>
<reference evidence="10" key="1">
    <citation type="journal article" date="2023" name="Int. J. Syst. Evol. Microbiol.">
        <title>Mesoterricola silvestris gen. nov., sp. nov., Mesoterricola sediminis sp. nov., Geothrix oryzae sp. nov., Geothrix edaphica sp. nov., Geothrix rubra sp. nov., and Geothrix limicola sp. nov., six novel members of Acidobacteriota isolated from soils.</title>
        <authorList>
            <person name="Itoh H."/>
            <person name="Sugisawa Y."/>
            <person name="Mise K."/>
            <person name="Xu Z."/>
            <person name="Kuniyasu M."/>
            <person name="Ushijima N."/>
            <person name="Kawano K."/>
            <person name="Kobayashi E."/>
            <person name="Shiratori Y."/>
            <person name="Masuda Y."/>
            <person name="Senoo K."/>
        </authorList>
    </citation>
    <scope>NUCLEOTIDE SEQUENCE [LARGE SCALE GENOMIC DNA]</scope>
    <source>
        <strain evidence="10">Red222</strain>
    </source>
</reference>
<dbReference type="PANTHER" id="PTHR42753:SF2">
    <property type="entry name" value="PROLINE--TRNA LIGASE"/>
    <property type="match status" value="1"/>
</dbReference>
<dbReference type="RefSeq" id="WP_286353353.1">
    <property type="nucleotide sequence ID" value="NZ_AP027079.1"/>
</dbReference>
<dbReference type="InterPro" id="IPR044140">
    <property type="entry name" value="ProRS_anticodon_short"/>
</dbReference>
<dbReference type="PROSITE" id="PS50862">
    <property type="entry name" value="AA_TRNA_LIGASE_II"/>
    <property type="match status" value="1"/>
</dbReference>
<keyword evidence="1 7" id="KW-0963">Cytoplasm</keyword>
<dbReference type="InterPro" id="IPR002314">
    <property type="entry name" value="aa-tRNA-synt_IIb"/>
</dbReference>
<evidence type="ECO:0000313" key="9">
    <source>
        <dbReference type="EMBL" id="BDU69630.1"/>
    </source>
</evidence>
<keyword evidence="5 7" id="KW-0648">Protein biosynthesis</keyword>
<evidence type="ECO:0000313" key="10">
    <source>
        <dbReference type="Proteomes" id="UP001242010"/>
    </source>
</evidence>
<sequence>MKQSKLLIQTLRETPRDADVVSQQLMMRAGMIQKVAAGIYSYLPLAFRSIRKFEEIVREELAKDGCQELLMPAVLPADLWQESGRWKFYGDELLRFCDRKAKADMAERRQRGEKPDERDFYNFCLGPTHEEVITDVVRKNVRSYKQLPMNLFQIQTKFRDERRPRFGLMRGREFTMKDGYSFHADDACADREYWAMFNAYKRIFSRLGVKFRPVEADSGAIGGSFTHEFHVLAGSGEDAILSCNACDYTSNIEKTEAPGLPVGDHGKAFELKRDHFRTPGVVGQVEQAAGMIDADHPQGMPLTQTSKFFLYLATFADGTTQLAGAVLRGDHEVNPVKVKNFLGAAEMELMPLEEAEAFTGAKTGFMGPVGLQGVKMLVDRSLEGAVNLTCGANRTDYHHFGLDPARDLPGCTFADLRMAAEQDTCTRCGKGQYQAFRGIEVGQVFKLGTKYSKSMSCTFLDEQGKENPMVMGCYGIGITRTVAAAIEQNFDADGIIWPWPIAPYQVQVVCLDPGSEEVAGVASMVEKDLEAAGFEVLHDDREGLSPGAKFKDADLLGFPLRLTVGAKGLKDGLVELRDRRTKEVVKLKPEAAVAEVSAARDRIMQELETAGGR</sequence>
<dbReference type="Pfam" id="PF04073">
    <property type="entry name" value="tRNA_edit"/>
    <property type="match status" value="1"/>
</dbReference>
<dbReference type="InterPro" id="IPR050062">
    <property type="entry name" value="Pro-tRNA_synthetase"/>
</dbReference>
<evidence type="ECO:0000256" key="5">
    <source>
        <dbReference type="ARBA" id="ARBA00022917"/>
    </source>
</evidence>
<dbReference type="InterPro" id="IPR036754">
    <property type="entry name" value="YbaK/aa-tRNA-synt-asso_dom_sf"/>
</dbReference>
<accession>A0ABM8DRG7</accession>
<comment type="subcellular location">
    <subcellularLocation>
        <location evidence="7">Cytoplasm</location>
    </subcellularLocation>
</comment>
<dbReference type="SUPFAM" id="SSF55681">
    <property type="entry name" value="Class II aaRS and biotin synthetases"/>
    <property type="match status" value="1"/>
</dbReference>
<dbReference type="Gene3D" id="3.30.930.10">
    <property type="entry name" value="Bira Bifunctional Protein, Domain 2"/>
    <property type="match status" value="2"/>
</dbReference>
<comment type="catalytic activity">
    <reaction evidence="7">
        <text>tRNA(Pro) + L-proline + ATP = L-prolyl-tRNA(Pro) + AMP + diphosphate</text>
        <dbReference type="Rhea" id="RHEA:14305"/>
        <dbReference type="Rhea" id="RHEA-COMP:9700"/>
        <dbReference type="Rhea" id="RHEA-COMP:9702"/>
        <dbReference type="ChEBI" id="CHEBI:30616"/>
        <dbReference type="ChEBI" id="CHEBI:33019"/>
        <dbReference type="ChEBI" id="CHEBI:60039"/>
        <dbReference type="ChEBI" id="CHEBI:78442"/>
        <dbReference type="ChEBI" id="CHEBI:78532"/>
        <dbReference type="ChEBI" id="CHEBI:456215"/>
        <dbReference type="EC" id="6.1.1.15"/>
    </reaction>
</comment>
<comment type="domain">
    <text evidence="7">Consists of three domains: the N-terminal catalytic domain, the editing domain and the C-terminal anticodon-binding domain.</text>
</comment>
<dbReference type="GO" id="GO:0016874">
    <property type="term" value="F:ligase activity"/>
    <property type="evidence" value="ECO:0007669"/>
    <property type="project" value="UniProtKB-KW"/>
</dbReference>
<keyword evidence="6 7" id="KW-0030">Aminoacyl-tRNA synthetase</keyword>
<comment type="similarity">
    <text evidence="7">Belongs to the class-II aminoacyl-tRNA synthetase family. ProS type 1 subfamily.</text>
</comment>
<dbReference type="InterPro" id="IPR036621">
    <property type="entry name" value="Anticodon-bd_dom_sf"/>
</dbReference>
<dbReference type="InterPro" id="IPR033730">
    <property type="entry name" value="ProRS_core_prok"/>
</dbReference>
<dbReference type="InterPro" id="IPR004154">
    <property type="entry name" value="Anticodon-bd"/>
</dbReference>
<name>A0ABM8DRG7_9BACT</name>
<dbReference type="InterPro" id="IPR023717">
    <property type="entry name" value="Pro-tRNA-Synthase_IIa_type1"/>
</dbReference>
<dbReference type="InterPro" id="IPR004500">
    <property type="entry name" value="Pro-tRNA-synth_IIa_bac-type"/>
</dbReference>
<feature type="domain" description="Aminoacyl-transfer RNA synthetases class-II family profile" evidence="8">
    <location>
        <begin position="33"/>
        <end position="498"/>
    </location>
</feature>
<dbReference type="Gene3D" id="3.40.50.800">
    <property type="entry name" value="Anticodon-binding domain"/>
    <property type="match status" value="1"/>
</dbReference>
<dbReference type="CDD" id="cd00779">
    <property type="entry name" value="ProRS_core_prok"/>
    <property type="match status" value="1"/>
</dbReference>
<dbReference type="SUPFAM" id="SSF55826">
    <property type="entry name" value="YbaK/ProRS associated domain"/>
    <property type="match status" value="1"/>
</dbReference>
<comment type="function">
    <text evidence="7">Catalyzes the attachment of proline to tRNA(Pro) in a two-step reaction: proline is first activated by ATP to form Pro-AMP and then transferred to the acceptor end of tRNA(Pro). As ProRS can inadvertently accommodate and process non-cognate amino acids such as alanine and cysteine, to avoid such errors it has two additional distinct editing activities against alanine. One activity is designated as 'pretransfer' editing and involves the tRNA(Pro)-independent hydrolysis of activated Ala-AMP. The other activity is designated 'posttransfer' editing and involves deacylation of mischarged Ala-tRNA(Pro). The misacylated Cys-tRNA(Pro) is not edited by ProRS.</text>
</comment>
<keyword evidence="10" id="KW-1185">Reference proteome</keyword>
<dbReference type="CDD" id="cd04334">
    <property type="entry name" value="ProRS-INS"/>
    <property type="match status" value="1"/>
</dbReference>
<dbReference type="PANTHER" id="PTHR42753">
    <property type="entry name" value="MITOCHONDRIAL RIBOSOME PROTEIN L39/PROLYL-TRNA LIGASE FAMILY MEMBER"/>
    <property type="match status" value="1"/>
</dbReference>
<dbReference type="HAMAP" id="MF_01569">
    <property type="entry name" value="Pro_tRNA_synth_type1"/>
    <property type="match status" value="1"/>
</dbReference>
<keyword evidence="2 7" id="KW-0436">Ligase</keyword>
<dbReference type="SUPFAM" id="SSF52954">
    <property type="entry name" value="Class II aaRS ABD-related"/>
    <property type="match status" value="1"/>
</dbReference>
<evidence type="ECO:0000259" key="8">
    <source>
        <dbReference type="PROSITE" id="PS50862"/>
    </source>
</evidence>
<dbReference type="EMBL" id="AP027079">
    <property type="protein sequence ID" value="BDU69630.1"/>
    <property type="molecule type" value="Genomic_DNA"/>
</dbReference>
<evidence type="ECO:0000256" key="1">
    <source>
        <dbReference type="ARBA" id="ARBA00022490"/>
    </source>
</evidence>
<dbReference type="InterPro" id="IPR006195">
    <property type="entry name" value="aa-tRNA-synth_II"/>
</dbReference>
<evidence type="ECO:0000256" key="2">
    <source>
        <dbReference type="ARBA" id="ARBA00022598"/>
    </source>
</evidence>
<evidence type="ECO:0000256" key="3">
    <source>
        <dbReference type="ARBA" id="ARBA00022741"/>
    </source>
</evidence>
<keyword evidence="3 7" id="KW-0547">Nucleotide-binding</keyword>
<dbReference type="NCBIfam" id="TIGR00409">
    <property type="entry name" value="proS_fam_II"/>
    <property type="match status" value="1"/>
</dbReference>
<dbReference type="EC" id="6.1.1.15" evidence="7"/>
<dbReference type="InterPro" id="IPR007214">
    <property type="entry name" value="YbaK/aa-tRNA-synth-assoc-dom"/>
</dbReference>